<dbReference type="EMBL" id="SAWY01000033">
    <property type="protein sequence ID" value="TPH13587.1"/>
    <property type="molecule type" value="Genomic_DNA"/>
</dbReference>
<dbReference type="SUPFAM" id="SSF50242">
    <property type="entry name" value="TIMP-like"/>
    <property type="match status" value="1"/>
</dbReference>
<dbReference type="InterPro" id="IPR008993">
    <property type="entry name" value="TIMP-like_OB-fold"/>
</dbReference>
<dbReference type="AlphaFoldDB" id="A0A502KZ91"/>
<sequence length="206" mass="22705">MNKLLFGVIALLLSFEALACSCKYHGLLEKWQLAEHVFIAEVKDVKILKESDAKNFQEGKVQGNIAVLSSFKGQPDLITSLSAAHKPVCCTCSTTIKRDKYVVFASKAGELTLSSCSMTSLLSNTPYYEEVLTQLKSGAAAQQYVGKYNTRKRVLTLDSGTKSIPVHEFFYDFEVTNNDVVIEGFPLKDGSIFLTSIDTVTPLDND</sequence>
<keyword evidence="1" id="KW-0732">Signal</keyword>
<evidence type="ECO:0000256" key="1">
    <source>
        <dbReference type="SAM" id="SignalP"/>
    </source>
</evidence>
<evidence type="ECO:0000313" key="2">
    <source>
        <dbReference type="EMBL" id="TPH13587.1"/>
    </source>
</evidence>
<feature type="chain" id="PRO_5021281303" evidence="1">
    <location>
        <begin position="20"/>
        <end position="206"/>
    </location>
</feature>
<accession>A0A502KZ91</accession>
<protein>
    <submittedName>
        <fullName evidence="2">Uncharacterized protein</fullName>
    </submittedName>
</protein>
<feature type="signal peptide" evidence="1">
    <location>
        <begin position="1"/>
        <end position="19"/>
    </location>
</feature>
<evidence type="ECO:0000313" key="3">
    <source>
        <dbReference type="Proteomes" id="UP000315303"/>
    </source>
</evidence>
<dbReference type="OrthoDB" id="6399420at2"/>
<organism evidence="2 3">
    <name type="scientific">Litorilituus lipolyticus</name>
    <dbReference type="NCBI Taxonomy" id="2491017"/>
    <lineage>
        <taxon>Bacteria</taxon>
        <taxon>Pseudomonadati</taxon>
        <taxon>Pseudomonadota</taxon>
        <taxon>Gammaproteobacteria</taxon>
        <taxon>Alteromonadales</taxon>
        <taxon>Colwelliaceae</taxon>
        <taxon>Litorilituus</taxon>
    </lineage>
</organism>
<reference evidence="2 3" key="1">
    <citation type="submission" date="2019-01" db="EMBL/GenBank/DDBJ databases">
        <title>Litorilituus lipolytica sp. nov., isolated from intertidal sand of the Yellow Sea in China.</title>
        <authorList>
            <person name="Liu A."/>
        </authorList>
    </citation>
    <scope>NUCLEOTIDE SEQUENCE [LARGE SCALE GENOMIC DNA]</scope>
    <source>
        <strain evidence="2 3">RZ04</strain>
    </source>
</reference>
<dbReference type="Proteomes" id="UP000315303">
    <property type="component" value="Unassembled WGS sequence"/>
</dbReference>
<proteinExistence type="predicted"/>
<comment type="caution">
    <text evidence="2">The sequence shown here is derived from an EMBL/GenBank/DDBJ whole genome shotgun (WGS) entry which is preliminary data.</text>
</comment>
<name>A0A502KZ91_9GAMM</name>
<dbReference type="Gene3D" id="2.40.50.120">
    <property type="match status" value="1"/>
</dbReference>
<keyword evidence="3" id="KW-1185">Reference proteome</keyword>
<gene>
    <name evidence="2" type="ORF">EPA86_13375</name>
</gene>
<dbReference type="RefSeq" id="WP_140604422.1">
    <property type="nucleotide sequence ID" value="NZ_SAWY01000033.1"/>
</dbReference>